<organism evidence="3 4">
    <name type="scientific">Rarispira pelagica</name>
    <dbReference type="NCBI Taxonomy" id="3141764"/>
    <lineage>
        <taxon>Bacteria</taxon>
        <taxon>Pseudomonadati</taxon>
        <taxon>Spirochaetota</taxon>
        <taxon>Spirochaetia</taxon>
        <taxon>Winmispirales</taxon>
        <taxon>Winmispiraceae</taxon>
        <taxon>Rarispira</taxon>
    </lineage>
</organism>
<dbReference type="GO" id="GO:0004751">
    <property type="term" value="F:ribose-5-phosphate isomerase activity"/>
    <property type="evidence" value="ECO:0007669"/>
    <property type="project" value="UniProtKB-EC"/>
</dbReference>
<dbReference type="PANTHER" id="PTHR11934:SF0">
    <property type="entry name" value="RIBOSE-5-PHOSPHATE ISOMERASE"/>
    <property type="match status" value="1"/>
</dbReference>
<comment type="catalytic activity">
    <reaction evidence="2">
        <text>aldehydo-D-ribose 5-phosphate = D-ribulose 5-phosphate</text>
        <dbReference type="Rhea" id="RHEA:14657"/>
        <dbReference type="ChEBI" id="CHEBI:58121"/>
        <dbReference type="ChEBI" id="CHEBI:58273"/>
        <dbReference type="EC" id="5.3.1.6"/>
    </reaction>
</comment>
<evidence type="ECO:0000256" key="1">
    <source>
        <dbReference type="ARBA" id="ARBA00023235"/>
    </source>
</evidence>
<gene>
    <name evidence="2 3" type="primary">rpiA</name>
    <name evidence="3" type="ORF">WKV44_06350</name>
</gene>
<dbReference type="SUPFAM" id="SSF75445">
    <property type="entry name" value="D-ribose-5-phosphate isomerase (RpiA), lid domain"/>
    <property type="match status" value="1"/>
</dbReference>
<dbReference type="EMBL" id="JBCHKQ010000002">
    <property type="protein sequence ID" value="MEM5948158.1"/>
    <property type="molecule type" value="Genomic_DNA"/>
</dbReference>
<dbReference type="RefSeq" id="WP_420069604.1">
    <property type="nucleotide sequence ID" value="NZ_JBCHKQ010000002.1"/>
</dbReference>
<dbReference type="Pfam" id="PF06026">
    <property type="entry name" value="Rib_5-P_isom_A"/>
    <property type="match status" value="1"/>
</dbReference>
<reference evidence="3 4" key="1">
    <citation type="submission" date="2024-03" db="EMBL/GenBank/DDBJ databases">
        <title>Ignisphaera cupida sp. nov., a hyperthermophilic hydrolytic archaeon from a hot spring of Kamchatka, and proposal of Ignisphaeraceae fam. nov.</title>
        <authorList>
            <person name="Podosokorskaya O.A."/>
            <person name="Elcheninov A.G."/>
            <person name="Maltseva A.I."/>
            <person name="Zayulina K.S."/>
            <person name="Novikov A."/>
            <person name="Merkel A.Y."/>
        </authorList>
    </citation>
    <scope>NUCLEOTIDE SEQUENCE [LARGE SCALE GENOMIC DNA]</scope>
    <source>
        <strain evidence="3 4">38H-sp</strain>
    </source>
</reference>
<keyword evidence="1 2" id="KW-0413">Isomerase</keyword>
<comment type="pathway">
    <text evidence="2">Carbohydrate degradation; pentose phosphate pathway; D-ribose 5-phosphate from D-ribulose 5-phosphate (non-oxidative stage): step 1/1.</text>
</comment>
<dbReference type="PANTHER" id="PTHR11934">
    <property type="entry name" value="RIBOSE-5-PHOSPHATE ISOMERASE"/>
    <property type="match status" value="1"/>
</dbReference>
<evidence type="ECO:0000313" key="3">
    <source>
        <dbReference type="EMBL" id="MEM5948158.1"/>
    </source>
</evidence>
<dbReference type="Gene3D" id="3.30.70.260">
    <property type="match status" value="1"/>
</dbReference>
<feature type="binding site" evidence="2">
    <location>
        <begin position="89"/>
        <end position="92"/>
    </location>
    <ligand>
        <name>substrate</name>
    </ligand>
</feature>
<accession>A0ABU9UBW6</accession>
<dbReference type="EC" id="5.3.1.6" evidence="2"/>
<dbReference type="SUPFAM" id="SSF100950">
    <property type="entry name" value="NagB/RpiA/CoA transferase-like"/>
    <property type="match status" value="1"/>
</dbReference>
<dbReference type="InterPro" id="IPR004788">
    <property type="entry name" value="Ribose5P_isomerase_type_A"/>
</dbReference>
<evidence type="ECO:0000313" key="4">
    <source>
        <dbReference type="Proteomes" id="UP001466331"/>
    </source>
</evidence>
<feature type="binding site" evidence="2">
    <location>
        <begin position="29"/>
        <end position="32"/>
    </location>
    <ligand>
        <name>substrate</name>
    </ligand>
</feature>
<feature type="binding site" evidence="2">
    <location>
        <position position="129"/>
    </location>
    <ligand>
        <name>substrate</name>
    </ligand>
</feature>
<dbReference type="Proteomes" id="UP001466331">
    <property type="component" value="Unassembled WGS sequence"/>
</dbReference>
<comment type="similarity">
    <text evidence="2">Belongs to the ribose 5-phosphate isomerase family.</text>
</comment>
<evidence type="ECO:0000256" key="2">
    <source>
        <dbReference type="HAMAP-Rule" id="MF_00170"/>
    </source>
</evidence>
<dbReference type="CDD" id="cd01398">
    <property type="entry name" value="RPI_A"/>
    <property type="match status" value="1"/>
</dbReference>
<keyword evidence="4" id="KW-1185">Reference proteome</keyword>
<proteinExistence type="inferred from homology"/>
<comment type="subunit">
    <text evidence="2">Homodimer.</text>
</comment>
<comment type="caution">
    <text evidence="3">The sequence shown here is derived from an EMBL/GenBank/DDBJ whole genome shotgun (WGS) entry which is preliminary data.</text>
</comment>
<feature type="binding site" evidence="2">
    <location>
        <begin position="102"/>
        <end position="105"/>
    </location>
    <ligand>
        <name>substrate</name>
    </ligand>
</feature>
<dbReference type="HAMAP" id="MF_00170">
    <property type="entry name" value="Rib_5P_isom_A"/>
    <property type="match status" value="1"/>
</dbReference>
<dbReference type="InterPro" id="IPR020672">
    <property type="entry name" value="Ribose5P_isomerase_typA_subgr"/>
</dbReference>
<name>A0ABU9UBW6_9SPIR</name>
<dbReference type="NCBIfam" id="TIGR00021">
    <property type="entry name" value="rpiA"/>
    <property type="match status" value="1"/>
</dbReference>
<dbReference type="Gene3D" id="3.40.50.1360">
    <property type="match status" value="1"/>
</dbReference>
<protein>
    <recommendedName>
        <fullName evidence="2">Ribose-5-phosphate isomerase A</fullName>
        <ecNumber evidence="2">5.3.1.6</ecNumber>
    </recommendedName>
    <alternativeName>
        <fullName evidence="2">Phosphoriboisomerase A</fullName>
        <shortName evidence="2">PRI</shortName>
    </alternativeName>
</protein>
<dbReference type="InterPro" id="IPR037171">
    <property type="entry name" value="NagB/RpiA_transferase-like"/>
</dbReference>
<comment type="function">
    <text evidence="2">Catalyzes the reversible conversion of ribose-5-phosphate to ribulose 5-phosphate.</text>
</comment>
<dbReference type="NCBIfam" id="NF001924">
    <property type="entry name" value="PRK00702.1"/>
    <property type="match status" value="1"/>
</dbReference>
<feature type="active site" description="Proton acceptor" evidence="2">
    <location>
        <position position="111"/>
    </location>
</feature>
<sequence>MTKDELKKIVAYEAVDKFVKSGQKIGLGTGSTAIWAIRRVAEHLKSGKLKNILAVTTSLETEIEAERLGIPLRSLNSNDINGHVDVAIDGADEVSSCLSLVKGGGAALFMEKLVAYNADKFVVVVDESKLVPSIGTGFPVPVEVVPVARAVVARRLKSMRADFTIRVGTGKCGPVITDNGNIIFDVLFKTPVDGPDMERLINSIPGVYENGFFSLVRPIVLVAKSDGAIEHLSD</sequence>